<protein>
    <recommendedName>
        <fullName evidence="12">Glycosylphosphatidylinositol anchor biosynthesis protein 11</fullName>
    </recommendedName>
</protein>
<evidence type="ECO:0000256" key="9">
    <source>
        <dbReference type="SAM" id="Phobius"/>
    </source>
</evidence>
<dbReference type="GO" id="GO:0005789">
    <property type="term" value="C:endoplasmic reticulum membrane"/>
    <property type="evidence" value="ECO:0007669"/>
    <property type="project" value="UniProtKB-SubCell"/>
</dbReference>
<sequence length="193" mass="20930">MSKTKQRIIPPKQSLYTTIHPLILPIPLIALFPTLVADPIRGMTLLAPITALLQGAYCLTLPAKHHSSKRPSAERPSAKRTPVKRLSARHPSRLESTLTPLLFSLTLTPLVLLTLILFGAPLTTHHPHTLLLALHLSVLSTPQLFSVLGLEGDAWREELLEGDGMAGGMTSQAIGTFVGAWLGAVPIPLDWDE</sequence>
<reference evidence="10" key="1">
    <citation type="journal article" date="2020" name="Stud. Mycol.">
        <title>101 Dothideomycetes genomes: a test case for predicting lifestyles and emergence of pathogens.</title>
        <authorList>
            <person name="Haridas S."/>
            <person name="Albert R."/>
            <person name="Binder M."/>
            <person name="Bloem J."/>
            <person name="Labutti K."/>
            <person name="Salamov A."/>
            <person name="Andreopoulos B."/>
            <person name="Baker S."/>
            <person name="Barry K."/>
            <person name="Bills G."/>
            <person name="Bluhm B."/>
            <person name="Cannon C."/>
            <person name="Castanera R."/>
            <person name="Culley D."/>
            <person name="Daum C."/>
            <person name="Ezra D."/>
            <person name="Gonzalez J."/>
            <person name="Henrissat B."/>
            <person name="Kuo A."/>
            <person name="Liang C."/>
            <person name="Lipzen A."/>
            <person name="Lutzoni F."/>
            <person name="Magnuson J."/>
            <person name="Mondo S."/>
            <person name="Nolan M."/>
            <person name="Ohm R."/>
            <person name="Pangilinan J."/>
            <person name="Park H.-J."/>
            <person name="Ramirez L."/>
            <person name="Alfaro M."/>
            <person name="Sun H."/>
            <person name="Tritt A."/>
            <person name="Yoshinaga Y."/>
            <person name="Zwiers L.-H."/>
            <person name="Turgeon B."/>
            <person name="Goodwin S."/>
            <person name="Spatafora J."/>
            <person name="Crous P."/>
            <person name="Grigoriev I."/>
        </authorList>
    </citation>
    <scope>NUCLEOTIDE SEQUENCE</scope>
    <source>
        <strain evidence="10">CBS 480.64</strain>
    </source>
</reference>
<evidence type="ECO:0008006" key="12">
    <source>
        <dbReference type="Google" id="ProtNLM"/>
    </source>
</evidence>
<name>A0A6A7C360_9PEZI</name>
<feature type="transmembrane region" description="Helical" evidence="9">
    <location>
        <begin position="42"/>
        <end position="61"/>
    </location>
</feature>
<dbReference type="Proteomes" id="UP000799421">
    <property type="component" value="Unassembled WGS sequence"/>
</dbReference>
<proteinExistence type="predicted"/>
<evidence type="ECO:0000313" key="10">
    <source>
        <dbReference type="EMBL" id="KAF2861950.1"/>
    </source>
</evidence>
<gene>
    <name evidence="10" type="ORF">K470DRAFT_256484</name>
</gene>
<evidence type="ECO:0000256" key="8">
    <source>
        <dbReference type="SAM" id="MobiDB-lite"/>
    </source>
</evidence>
<accession>A0A6A7C360</accession>
<keyword evidence="7 9" id="KW-0472">Membrane</keyword>
<dbReference type="GO" id="GO:0006506">
    <property type="term" value="P:GPI anchor biosynthetic process"/>
    <property type="evidence" value="ECO:0007669"/>
    <property type="project" value="UniProtKB-UniPathway"/>
</dbReference>
<keyword evidence="4 9" id="KW-0812">Transmembrane</keyword>
<evidence type="ECO:0000313" key="11">
    <source>
        <dbReference type="Proteomes" id="UP000799421"/>
    </source>
</evidence>
<dbReference type="AlphaFoldDB" id="A0A6A7C360"/>
<feature type="transmembrane region" description="Helical" evidence="9">
    <location>
        <begin position="15"/>
        <end position="36"/>
    </location>
</feature>
<evidence type="ECO:0000256" key="2">
    <source>
        <dbReference type="ARBA" id="ARBA00004687"/>
    </source>
</evidence>
<evidence type="ECO:0000256" key="3">
    <source>
        <dbReference type="ARBA" id="ARBA00022502"/>
    </source>
</evidence>
<evidence type="ECO:0000256" key="6">
    <source>
        <dbReference type="ARBA" id="ARBA00022989"/>
    </source>
</evidence>
<evidence type="ECO:0000256" key="1">
    <source>
        <dbReference type="ARBA" id="ARBA00004477"/>
    </source>
</evidence>
<evidence type="ECO:0000256" key="4">
    <source>
        <dbReference type="ARBA" id="ARBA00022692"/>
    </source>
</evidence>
<comment type="pathway">
    <text evidence="2">Glycolipid biosynthesis; glycosylphosphatidylinositol-anchor biosynthesis.</text>
</comment>
<dbReference type="EMBL" id="MU005969">
    <property type="protein sequence ID" value="KAF2861950.1"/>
    <property type="molecule type" value="Genomic_DNA"/>
</dbReference>
<organism evidence="10 11">
    <name type="scientific">Piedraia hortae CBS 480.64</name>
    <dbReference type="NCBI Taxonomy" id="1314780"/>
    <lineage>
        <taxon>Eukaryota</taxon>
        <taxon>Fungi</taxon>
        <taxon>Dikarya</taxon>
        <taxon>Ascomycota</taxon>
        <taxon>Pezizomycotina</taxon>
        <taxon>Dothideomycetes</taxon>
        <taxon>Dothideomycetidae</taxon>
        <taxon>Capnodiales</taxon>
        <taxon>Piedraiaceae</taxon>
        <taxon>Piedraia</taxon>
    </lineage>
</organism>
<feature type="transmembrane region" description="Helical" evidence="9">
    <location>
        <begin position="98"/>
        <end position="118"/>
    </location>
</feature>
<keyword evidence="5" id="KW-0256">Endoplasmic reticulum</keyword>
<feature type="region of interest" description="Disordered" evidence="8">
    <location>
        <begin position="66"/>
        <end position="89"/>
    </location>
</feature>
<dbReference type="UniPathway" id="UPA00196"/>
<dbReference type="InterPro" id="IPR009580">
    <property type="entry name" value="GPI_biosynthesis_protein_Pig-F"/>
</dbReference>
<keyword evidence="6 9" id="KW-1133">Transmembrane helix</keyword>
<dbReference type="Pfam" id="PF06699">
    <property type="entry name" value="PIG-F"/>
    <property type="match status" value="1"/>
</dbReference>
<dbReference type="OrthoDB" id="17366at2759"/>
<evidence type="ECO:0000256" key="7">
    <source>
        <dbReference type="ARBA" id="ARBA00023136"/>
    </source>
</evidence>
<comment type="subcellular location">
    <subcellularLocation>
        <location evidence="1">Endoplasmic reticulum membrane</location>
        <topology evidence="1">Multi-pass membrane protein</topology>
    </subcellularLocation>
</comment>
<keyword evidence="11" id="KW-1185">Reference proteome</keyword>
<evidence type="ECO:0000256" key="5">
    <source>
        <dbReference type="ARBA" id="ARBA00022824"/>
    </source>
</evidence>
<keyword evidence="3" id="KW-0337">GPI-anchor biosynthesis</keyword>